<dbReference type="PANTHER" id="PTHR31286:SF167">
    <property type="entry name" value="OS09G0268800 PROTEIN"/>
    <property type="match status" value="1"/>
</dbReference>
<dbReference type="InterPro" id="IPR001878">
    <property type="entry name" value="Znf_CCHC"/>
</dbReference>
<evidence type="ECO:0000313" key="4">
    <source>
        <dbReference type="EMBL" id="GMN40449.1"/>
    </source>
</evidence>
<dbReference type="GO" id="GO:0003676">
    <property type="term" value="F:nucleic acid binding"/>
    <property type="evidence" value="ECO:0007669"/>
    <property type="project" value="InterPro"/>
</dbReference>
<dbReference type="GO" id="GO:0008270">
    <property type="term" value="F:zinc ion binding"/>
    <property type="evidence" value="ECO:0007669"/>
    <property type="project" value="UniProtKB-KW"/>
</dbReference>
<proteinExistence type="predicted"/>
<dbReference type="Gene3D" id="3.60.10.10">
    <property type="entry name" value="Endonuclease/exonuclease/phosphatase"/>
    <property type="match status" value="1"/>
</dbReference>
<feature type="region of interest" description="Disordered" evidence="2">
    <location>
        <begin position="187"/>
        <end position="214"/>
    </location>
</feature>
<evidence type="ECO:0000313" key="5">
    <source>
        <dbReference type="Proteomes" id="UP001187192"/>
    </source>
</evidence>
<keyword evidence="1" id="KW-0479">Metal-binding</keyword>
<dbReference type="InterPro" id="IPR036691">
    <property type="entry name" value="Endo/exonu/phosph_ase_sf"/>
</dbReference>
<dbReference type="Proteomes" id="UP001187192">
    <property type="component" value="Unassembled WGS sequence"/>
</dbReference>
<reference evidence="4" key="1">
    <citation type="submission" date="2023-07" db="EMBL/GenBank/DDBJ databases">
        <title>draft genome sequence of fig (Ficus carica).</title>
        <authorList>
            <person name="Takahashi T."/>
            <person name="Nishimura K."/>
        </authorList>
    </citation>
    <scope>NUCLEOTIDE SEQUENCE</scope>
</reference>
<dbReference type="EMBL" id="BTGU01000011">
    <property type="protein sequence ID" value="GMN40449.1"/>
    <property type="molecule type" value="Genomic_DNA"/>
</dbReference>
<evidence type="ECO:0000259" key="3">
    <source>
        <dbReference type="PROSITE" id="PS50158"/>
    </source>
</evidence>
<evidence type="ECO:0000256" key="2">
    <source>
        <dbReference type="SAM" id="MobiDB-lite"/>
    </source>
</evidence>
<dbReference type="PANTHER" id="PTHR31286">
    <property type="entry name" value="GLYCINE-RICH CELL WALL STRUCTURAL PROTEIN 1.8-LIKE"/>
    <property type="match status" value="1"/>
</dbReference>
<accession>A0AA88DHJ2</accession>
<dbReference type="AlphaFoldDB" id="A0AA88DHJ2"/>
<name>A0AA88DHJ2_FICCA</name>
<comment type="caution">
    <text evidence="4">The sequence shown here is derived from an EMBL/GenBank/DDBJ whole genome shotgun (WGS) entry which is preliminary data.</text>
</comment>
<feature type="domain" description="CCHC-type" evidence="3">
    <location>
        <begin position="146"/>
        <end position="159"/>
    </location>
</feature>
<dbReference type="PROSITE" id="PS50158">
    <property type="entry name" value="ZF_CCHC"/>
    <property type="match status" value="1"/>
</dbReference>
<evidence type="ECO:0000256" key="1">
    <source>
        <dbReference type="PROSITE-ProRule" id="PRU00047"/>
    </source>
</evidence>
<sequence length="576" mass="64548">MEEMLGCLNSFSITEEEAMVIGISNEVMEKGREEARFGLLGKILSSKPYNMGSVMSTMDKLAKVLAMEPWSFNKSLILKAVNGDKALQWDSWSLTCFWIRVYNLLYDGMIREIREKIGNGIGKFIDVVTDKNGRCPGIYMWVPDFCFGCGRVGHGRLECVDDRVRNLNSSDRLLYSSELRADIHPLGLGKASGGRRDGNGGRSKRSGELHHSMPEFPENLTEIQILSKTVAEIQDPISSQIPVSRDSVSLVAPIDRRDMGVAITTNLDYIPFIPRNQWVDDTESSSHVGGTHPFNKTVSLGGKPIIVGPNVNVPSSRLELLLHNSGGMHATIHVDKKEAEVLVFSAGVVESVKRNAGKWKKEARLKGVIGSVSSSSGKLKNVKRKMDMEFSSRSHIDVDVTSDLGDEWRFTFYGPTKKKAHRHAWKLLKRLRTNPDVPWICGGDFNEVLNPSEVDSGGERSLSDMLLFRFVANTSWRLKFRRANVVVLNSWGSNYKAFLLQPMPNRKKDNKRKSGGFRFEPLWAKHEECPGIVEDLWHNLHFDGSPNRLASGLTFCAGTLRRWGLRKFGNIPKRAA</sequence>
<dbReference type="InterPro" id="IPR040256">
    <property type="entry name" value="At4g02000-like"/>
</dbReference>
<organism evidence="4 5">
    <name type="scientific">Ficus carica</name>
    <name type="common">Common fig</name>
    <dbReference type="NCBI Taxonomy" id="3494"/>
    <lineage>
        <taxon>Eukaryota</taxon>
        <taxon>Viridiplantae</taxon>
        <taxon>Streptophyta</taxon>
        <taxon>Embryophyta</taxon>
        <taxon>Tracheophyta</taxon>
        <taxon>Spermatophyta</taxon>
        <taxon>Magnoliopsida</taxon>
        <taxon>eudicotyledons</taxon>
        <taxon>Gunneridae</taxon>
        <taxon>Pentapetalae</taxon>
        <taxon>rosids</taxon>
        <taxon>fabids</taxon>
        <taxon>Rosales</taxon>
        <taxon>Moraceae</taxon>
        <taxon>Ficeae</taxon>
        <taxon>Ficus</taxon>
    </lineage>
</organism>
<dbReference type="SUPFAM" id="SSF56219">
    <property type="entry name" value="DNase I-like"/>
    <property type="match status" value="1"/>
</dbReference>
<protein>
    <recommendedName>
        <fullName evidence="3">CCHC-type domain-containing protein</fullName>
    </recommendedName>
</protein>
<keyword evidence="1" id="KW-0863">Zinc-finger</keyword>
<keyword evidence="5" id="KW-1185">Reference proteome</keyword>
<feature type="compositionally biased region" description="Basic and acidic residues" evidence="2">
    <location>
        <begin position="194"/>
        <end position="213"/>
    </location>
</feature>
<gene>
    <name evidence="4" type="ORF">TIFTF001_009667</name>
</gene>
<keyword evidence="1" id="KW-0862">Zinc</keyword>